<dbReference type="PANTHER" id="PTHR43963">
    <property type="entry name" value="CARBONYL REDUCTASE 1-RELATED"/>
    <property type="match status" value="1"/>
</dbReference>
<dbReference type="GO" id="GO:0016491">
    <property type="term" value="F:oxidoreductase activity"/>
    <property type="evidence" value="ECO:0007669"/>
    <property type="project" value="UniProtKB-KW"/>
</dbReference>
<evidence type="ECO:0000256" key="2">
    <source>
        <dbReference type="ARBA" id="ARBA00022857"/>
    </source>
</evidence>
<evidence type="ECO:0000256" key="3">
    <source>
        <dbReference type="ARBA" id="ARBA00023002"/>
    </source>
</evidence>
<evidence type="ECO:0000313" key="6">
    <source>
        <dbReference type="Proteomes" id="UP001383192"/>
    </source>
</evidence>
<dbReference type="Pfam" id="PF00106">
    <property type="entry name" value="adh_short"/>
    <property type="match status" value="1"/>
</dbReference>
<dbReference type="Proteomes" id="UP001383192">
    <property type="component" value="Unassembled WGS sequence"/>
</dbReference>
<proteinExistence type="inferred from homology"/>
<organism evidence="5 6">
    <name type="scientific">Paramarasmius palmivorus</name>
    <dbReference type="NCBI Taxonomy" id="297713"/>
    <lineage>
        <taxon>Eukaryota</taxon>
        <taxon>Fungi</taxon>
        <taxon>Dikarya</taxon>
        <taxon>Basidiomycota</taxon>
        <taxon>Agaricomycotina</taxon>
        <taxon>Agaricomycetes</taxon>
        <taxon>Agaricomycetidae</taxon>
        <taxon>Agaricales</taxon>
        <taxon>Marasmiineae</taxon>
        <taxon>Marasmiaceae</taxon>
        <taxon>Paramarasmius</taxon>
    </lineage>
</organism>
<sequence length="292" mass="32042">MATTPLVIIVTGANKGIGFETVRNIAKNASTSFLAKQVDANGTHIYLTARDEARGRQAVEKLKTTSSAKVEFAQLDVSDPKSVEKFKNFIASRHERVHVLINNAGVAPAIAGDGGRFDSDTINWVMSVNYWGVRSMTNAFLPLMHEKGRIVNLSSGLSHLGPIRNRSLVQRFVNASSIAQADELAEEWQDSVADGSYSRKGWPSMSYSVSKMLMNALTRTFAAENAKTRPGLLINWIEPGWVTTDMGGSWASDGDAKDGSRCPTYAAINDLKGKSGVGFDKDTREKEWYYRK</sequence>
<dbReference type="Gene3D" id="3.40.50.720">
    <property type="entry name" value="NAD(P)-binding Rossmann-like Domain"/>
    <property type="match status" value="1"/>
</dbReference>
<dbReference type="InterPro" id="IPR002347">
    <property type="entry name" value="SDR_fam"/>
</dbReference>
<keyword evidence="2" id="KW-0521">NADP</keyword>
<protein>
    <recommendedName>
        <fullName evidence="7">Carbonyl reductase</fullName>
    </recommendedName>
</protein>
<reference evidence="5 6" key="1">
    <citation type="submission" date="2024-01" db="EMBL/GenBank/DDBJ databases">
        <title>A draft genome for a cacao thread blight-causing isolate of Paramarasmius palmivorus.</title>
        <authorList>
            <person name="Baruah I.K."/>
            <person name="Bukari Y."/>
            <person name="Amoako-Attah I."/>
            <person name="Meinhardt L.W."/>
            <person name="Bailey B.A."/>
            <person name="Cohen S.P."/>
        </authorList>
    </citation>
    <scope>NUCLEOTIDE SEQUENCE [LARGE SCALE GENOMIC DNA]</scope>
    <source>
        <strain evidence="5 6">GH-12</strain>
    </source>
</reference>
<evidence type="ECO:0008006" key="7">
    <source>
        <dbReference type="Google" id="ProtNLM"/>
    </source>
</evidence>
<accession>A0AAW0DQV0</accession>
<keyword evidence="3" id="KW-0560">Oxidoreductase</keyword>
<keyword evidence="6" id="KW-1185">Reference proteome</keyword>
<dbReference type="SUPFAM" id="SSF51735">
    <property type="entry name" value="NAD(P)-binding Rossmann-fold domains"/>
    <property type="match status" value="1"/>
</dbReference>
<evidence type="ECO:0000256" key="4">
    <source>
        <dbReference type="RuleBase" id="RU000363"/>
    </source>
</evidence>
<dbReference type="PRINTS" id="PR00080">
    <property type="entry name" value="SDRFAMILY"/>
</dbReference>
<dbReference type="InterPro" id="IPR036291">
    <property type="entry name" value="NAD(P)-bd_dom_sf"/>
</dbReference>
<gene>
    <name evidence="5" type="ORF">VNI00_004117</name>
</gene>
<comment type="similarity">
    <text evidence="1 4">Belongs to the short-chain dehydrogenases/reductases (SDR) family.</text>
</comment>
<comment type="caution">
    <text evidence="5">The sequence shown here is derived from an EMBL/GenBank/DDBJ whole genome shotgun (WGS) entry which is preliminary data.</text>
</comment>
<name>A0AAW0DQV0_9AGAR</name>
<evidence type="ECO:0000256" key="1">
    <source>
        <dbReference type="ARBA" id="ARBA00006484"/>
    </source>
</evidence>
<evidence type="ECO:0000313" key="5">
    <source>
        <dbReference type="EMBL" id="KAK7053491.1"/>
    </source>
</evidence>
<dbReference type="EMBL" id="JAYKXP010000010">
    <property type="protein sequence ID" value="KAK7053491.1"/>
    <property type="molecule type" value="Genomic_DNA"/>
</dbReference>
<dbReference type="AlphaFoldDB" id="A0AAW0DQV0"/>
<dbReference type="PRINTS" id="PR00081">
    <property type="entry name" value="GDHRDH"/>
</dbReference>
<dbReference type="PANTHER" id="PTHR43963:SF6">
    <property type="entry name" value="CHAIN DEHYDROGENASE FAMILY PROTEIN, PUTATIVE (AFU_ORTHOLOGUE AFUA_3G15350)-RELATED"/>
    <property type="match status" value="1"/>
</dbReference>